<dbReference type="GO" id="GO:0009252">
    <property type="term" value="P:peptidoglycan biosynthetic process"/>
    <property type="evidence" value="ECO:0007669"/>
    <property type="project" value="UniProtKB-KW"/>
</dbReference>
<dbReference type="GO" id="GO:0004180">
    <property type="term" value="F:carboxypeptidase activity"/>
    <property type="evidence" value="ECO:0007669"/>
    <property type="project" value="UniProtKB-ARBA"/>
</dbReference>
<protein>
    <submittedName>
        <fullName evidence="9">L,D-transpeptidase</fullName>
    </submittedName>
</protein>
<sequence length="192" mass="21151">MADFGDADAPADVVRVANWVSATRNQGKRAFVLIDKKNARLYVFDPRGKLKDHTPVLLGKAVGDDSAPGIGSKPLSQIKEEEKTTPAGRFLAAPGKNNHGEDIIWIDYKAAVSMHRLRRVSAEERRAERMATPESDDNRISNGCVNVPPDFYNSVLRPSVRKYGAYVYVLPETRTPEQLFGSLAVPSNQSKA</sequence>
<dbReference type="GO" id="GO:0016740">
    <property type="term" value="F:transferase activity"/>
    <property type="evidence" value="ECO:0007669"/>
    <property type="project" value="UniProtKB-KW"/>
</dbReference>
<dbReference type="Gene3D" id="2.40.440.10">
    <property type="entry name" value="L,D-transpeptidase catalytic domain-like"/>
    <property type="match status" value="1"/>
</dbReference>
<dbReference type="GO" id="GO:0071555">
    <property type="term" value="P:cell wall organization"/>
    <property type="evidence" value="ECO:0007669"/>
    <property type="project" value="UniProtKB-UniRule"/>
</dbReference>
<organism evidence="9 10">
    <name type="scientific">Ramlibacter monticola</name>
    <dbReference type="NCBI Taxonomy" id="1926872"/>
    <lineage>
        <taxon>Bacteria</taxon>
        <taxon>Pseudomonadati</taxon>
        <taxon>Pseudomonadota</taxon>
        <taxon>Betaproteobacteria</taxon>
        <taxon>Burkholderiales</taxon>
        <taxon>Comamonadaceae</taxon>
        <taxon>Ramlibacter</taxon>
    </lineage>
</organism>
<feature type="active site" description="Nucleophile" evidence="7">
    <location>
        <position position="144"/>
    </location>
</feature>
<name>A0A936Z179_9BURK</name>
<feature type="active site" description="Proton donor/acceptor" evidence="7">
    <location>
        <position position="115"/>
    </location>
</feature>
<keyword evidence="5 7" id="KW-0573">Peptidoglycan synthesis</keyword>
<dbReference type="Proteomes" id="UP000599109">
    <property type="component" value="Unassembled WGS sequence"/>
</dbReference>
<gene>
    <name evidence="9" type="ORF">JJ685_16750</name>
</gene>
<feature type="domain" description="L,D-TPase catalytic" evidence="8">
    <location>
        <begin position="30"/>
        <end position="170"/>
    </location>
</feature>
<evidence type="ECO:0000256" key="6">
    <source>
        <dbReference type="ARBA" id="ARBA00023316"/>
    </source>
</evidence>
<dbReference type="EMBL" id="JAEQNE010000004">
    <property type="protein sequence ID" value="MBL0392788.1"/>
    <property type="molecule type" value="Genomic_DNA"/>
</dbReference>
<comment type="similarity">
    <text evidence="2">Belongs to the YkuD family.</text>
</comment>
<dbReference type="AlphaFoldDB" id="A0A936Z179"/>
<reference evidence="9 10" key="1">
    <citation type="journal article" date="2017" name="Int. J. Syst. Evol. Microbiol.">
        <title>Ramlibacter monticola sp. nov., isolated from forest soil.</title>
        <authorList>
            <person name="Chaudhary D.K."/>
            <person name="Kim J."/>
        </authorList>
    </citation>
    <scope>NUCLEOTIDE SEQUENCE [LARGE SCALE GENOMIC DNA]</scope>
    <source>
        <strain evidence="9 10">KACC 19175</strain>
    </source>
</reference>
<evidence type="ECO:0000256" key="7">
    <source>
        <dbReference type="PROSITE-ProRule" id="PRU01373"/>
    </source>
</evidence>
<keyword evidence="3" id="KW-0808">Transferase</keyword>
<evidence type="ECO:0000256" key="1">
    <source>
        <dbReference type="ARBA" id="ARBA00004752"/>
    </source>
</evidence>
<evidence type="ECO:0000256" key="4">
    <source>
        <dbReference type="ARBA" id="ARBA00022960"/>
    </source>
</evidence>
<keyword evidence="4 7" id="KW-0133">Cell shape</keyword>
<evidence type="ECO:0000256" key="2">
    <source>
        <dbReference type="ARBA" id="ARBA00005992"/>
    </source>
</evidence>
<accession>A0A936Z179</accession>
<evidence type="ECO:0000259" key="8">
    <source>
        <dbReference type="PROSITE" id="PS52029"/>
    </source>
</evidence>
<dbReference type="InterPro" id="IPR038063">
    <property type="entry name" value="Transpep_catalytic_dom"/>
</dbReference>
<comment type="pathway">
    <text evidence="1 7">Cell wall biogenesis; peptidoglycan biosynthesis.</text>
</comment>
<keyword evidence="6 7" id="KW-0961">Cell wall biogenesis/degradation</keyword>
<keyword evidence="10" id="KW-1185">Reference proteome</keyword>
<comment type="caution">
    <text evidence="9">The sequence shown here is derived from an EMBL/GenBank/DDBJ whole genome shotgun (WGS) entry which is preliminary data.</text>
</comment>
<dbReference type="GO" id="GO:0008360">
    <property type="term" value="P:regulation of cell shape"/>
    <property type="evidence" value="ECO:0007669"/>
    <property type="project" value="UniProtKB-UniRule"/>
</dbReference>
<evidence type="ECO:0000313" key="10">
    <source>
        <dbReference type="Proteomes" id="UP000599109"/>
    </source>
</evidence>
<evidence type="ECO:0000256" key="3">
    <source>
        <dbReference type="ARBA" id="ARBA00022679"/>
    </source>
</evidence>
<proteinExistence type="inferred from homology"/>
<dbReference type="PROSITE" id="PS52029">
    <property type="entry name" value="LD_TPASE"/>
    <property type="match status" value="1"/>
</dbReference>
<evidence type="ECO:0000256" key="5">
    <source>
        <dbReference type="ARBA" id="ARBA00022984"/>
    </source>
</evidence>
<dbReference type="InterPro" id="IPR005490">
    <property type="entry name" value="LD_TPept_cat_dom"/>
</dbReference>
<evidence type="ECO:0000313" key="9">
    <source>
        <dbReference type="EMBL" id="MBL0392788.1"/>
    </source>
</evidence>